<keyword evidence="1 4" id="KW-0304">Gas vesicle</keyword>
<dbReference type="InterPro" id="IPR000638">
    <property type="entry name" value="Gas-vesicle_GvpA-like"/>
</dbReference>
<dbReference type="EMBL" id="RJLN01000043">
    <property type="protein sequence ID" value="RNL98047.1"/>
    <property type="molecule type" value="Genomic_DNA"/>
</dbReference>
<dbReference type="HAMAP" id="MF_00576">
    <property type="entry name" value="Gas_vesicle_A"/>
    <property type="match status" value="1"/>
</dbReference>
<dbReference type="Proteomes" id="UP000280698">
    <property type="component" value="Unassembled WGS sequence"/>
</dbReference>
<gene>
    <name evidence="4" type="primary">gvpA</name>
    <name evidence="7" type="ORF">EFE23_16305</name>
</gene>
<reference evidence="7 8" key="1">
    <citation type="submission" date="2018-11" db="EMBL/GenBank/DDBJ databases">
        <title>Micromonospora sp. PPF5-17, a new actinomycetes isolated from a hot spring soil.</title>
        <authorList>
            <person name="Thawai C."/>
        </authorList>
    </citation>
    <scope>NUCLEOTIDE SEQUENCE [LARGE SCALE GENOMIC DNA]</scope>
    <source>
        <strain evidence="7 8">PPF5-17</strain>
    </source>
</reference>
<evidence type="ECO:0000313" key="7">
    <source>
        <dbReference type="EMBL" id="RNL98047.1"/>
    </source>
</evidence>
<dbReference type="InterPro" id="IPR050530">
    <property type="entry name" value="GvpA"/>
</dbReference>
<dbReference type="PROSITE" id="PS00669">
    <property type="entry name" value="GAS_VESICLE_A_2"/>
    <property type="match status" value="1"/>
</dbReference>
<dbReference type="PROSITE" id="PS00234">
    <property type="entry name" value="GAS_VESICLE_A_1"/>
    <property type="match status" value="1"/>
</dbReference>
<dbReference type="Pfam" id="PF00741">
    <property type="entry name" value="Gas_vesicle"/>
    <property type="match status" value="1"/>
</dbReference>
<evidence type="ECO:0000256" key="1">
    <source>
        <dbReference type="ARBA" id="ARBA00022987"/>
    </source>
</evidence>
<evidence type="ECO:0000256" key="4">
    <source>
        <dbReference type="HAMAP-Rule" id="MF_00576"/>
    </source>
</evidence>
<comment type="similarity">
    <text evidence="3 4 5">Belongs to the gas vesicle GvpA family.</text>
</comment>
<accession>A0ABX9WF05</accession>
<feature type="region of interest" description="Disordered" evidence="6">
    <location>
        <begin position="118"/>
        <end position="140"/>
    </location>
</feature>
<evidence type="ECO:0000256" key="5">
    <source>
        <dbReference type="RuleBase" id="RU000632"/>
    </source>
</evidence>
<feature type="compositionally biased region" description="Polar residues" evidence="6">
    <location>
        <begin position="1"/>
        <end position="12"/>
    </location>
</feature>
<keyword evidence="8" id="KW-1185">Reference proteome</keyword>
<evidence type="ECO:0000256" key="2">
    <source>
        <dbReference type="ARBA" id="ARBA00035629"/>
    </source>
</evidence>
<protein>
    <recommendedName>
        <fullName evidence="4">Gas vesicle protein A</fullName>
        <shortName evidence="4">GVP</shortName>
    </recommendedName>
</protein>
<evidence type="ECO:0000256" key="3">
    <source>
        <dbReference type="ARBA" id="ARBA00035646"/>
    </source>
</evidence>
<sequence length="140" mass="14547">MTVATTSGQSGSALERTGGGGSGTLADVVETVLDKGVVIDAQVSVAVVGIQLLEINARIVIASVETYLRFAEAVDRLSIVPKDTKTLPDIVGDTAKGAAKGKAVSGLGKAAEEISGAVADSLRDRDSDRPRQRRSRQEER</sequence>
<feature type="region of interest" description="Disordered" evidence="6">
    <location>
        <begin position="1"/>
        <end position="20"/>
    </location>
</feature>
<evidence type="ECO:0000313" key="8">
    <source>
        <dbReference type="Proteomes" id="UP000280698"/>
    </source>
</evidence>
<dbReference type="InterPro" id="IPR018493">
    <property type="entry name" value="GvpA-like_CS"/>
</dbReference>
<feature type="compositionally biased region" description="Basic and acidic residues" evidence="6">
    <location>
        <begin position="121"/>
        <end position="140"/>
    </location>
</feature>
<name>A0ABX9WF05_9ACTN</name>
<evidence type="ECO:0000256" key="6">
    <source>
        <dbReference type="SAM" id="MobiDB-lite"/>
    </source>
</evidence>
<organism evidence="7 8">
    <name type="scientific">Micromonospora solifontis</name>
    <dbReference type="NCBI Taxonomy" id="2487138"/>
    <lineage>
        <taxon>Bacteria</taxon>
        <taxon>Bacillati</taxon>
        <taxon>Actinomycetota</taxon>
        <taxon>Actinomycetes</taxon>
        <taxon>Micromonosporales</taxon>
        <taxon>Micromonosporaceae</taxon>
        <taxon>Micromonospora</taxon>
    </lineage>
</organism>
<comment type="subcellular location">
    <subcellularLocation>
        <location evidence="2 4 5">Gas vesicle shell</location>
    </subcellularLocation>
</comment>
<dbReference type="PANTHER" id="PTHR35344:SF4">
    <property type="entry name" value="GAS VESICLE PROTEIN A1"/>
    <property type="match status" value="1"/>
</dbReference>
<dbReference type="InterPro" id="IPR047870">
    <property type="entry name" value="Gas_vesicle_GvpA"/>
</dbReference>
<dbReference type="PANTHER" id="PTHR35344">
    <property type="entry name" value="GAS VESICLE STRUCTURAL PROTEIN 2-RELATED"/>
    <property type="match status" value="1"/>
</dbReference>
<comment type="subunit">
    <text evidence="4 5">The gas vesicle shell is 2 nm thick and consists of a single layer of this protein. It forms helical ribs nearly perpendicular to the long axis of the vesicle.</text>
</comment>
<proteinExistence type="inferred from homology"/>
<comment type="function">
    <text evidence="4 5">Gas vesicles are hollow, gas filled proteinaceous nanostructures found in some microorganisms. During planktonic growth they allow positioning of the organism at a favorable depth for light or nutrient acquisition. GvpA forms the protein shell.</text>
</comment>
<comment type="caution">
    <text evidence="7">The sequence shown here is derived from an EMBL/GenBank/DDBJ whole genome shotgun (WGS) entry which is preliminary data.</text>
</comment>